<keyword evidence="2" id="KW-1185">Reference proteome</keyword>
<comment type="caution">
    <text evidence="1">The sequence shown here is derived from an EMBL/GenBank/DDBJ whole genome shotgun (WGS) entry which is preliminary data.</text>
</comment>
<sequence>MLQSTALIWVILPAKERSSQILERRPAHFTAKNLLDAVFFSSQ</sequence>
<name>A0ABD3EMU1_9LAMI</name>
<dbReference type="Proteomes" id="UP001632038">
    <property type="component" value="Unassembled WGS sequence"/>
</dbReference>
<evidence type="ECO:0000313" key="2">
    <source>
        <dbReference type="Proteomes" id="UP001632038"/>
    </source>
</evidence>
<reference evidence="2" key="1">
    <citation type="journal article" date="2024" name="IScience">
        <title>Strigolactones Initiate the Formation of Haustorium-like Structures in Castilleja.</title>
        <authorList>
            <person name="Buerger M."/>
            <person name="Peterson D."/>
            <person name="Chory J."/>
        </authorList>
    </citation>
    <scope>NUCLEOTIDE SEQUENCE [LARGE SCALE GENOMIC DNA]</scope>
</reference>
<accession>A0ABD3EMU1</accession>
<dbReference type="EMBL" id="JAVIJP010000002">
    <property type="protein sequence ID" value="KAL3655550.1"/>
    <property type="molecule type" value="Genomic_DNA"/>
</dbReference>
<protein>
    <submittedName>
        <fullName evidence="1">Uncharacterized protein</fullName>
    </submittedName>
</protein>
<evidence type="ECO:0000313" key="1">
    <source>
        <dbReference type="EMBL" id="KAL3655550.1"/>
    </source>
</evidence>
<gene>
    <name evidence="1" type="ORF">CASFOL_001336</name>
</gene>
<organism evidence="1 2">
    <name type="scientific">Castilleja foliolosa</name>
    <dbReference type="NCBI Taxonomy" id="1961234"/>
    <lineage>
        <taxon>Eukaryota</taxon>
        <taxon>Viridiplantae</taxon>
        <taxon>Streptophyta</taxon>
        <taxon>Embryophyta</taxon>
        <taxon>Tracheophyta</taxon>
        <taxon>Spermatophyta</taxon>
        <taxon>Magnoliopsida</taxon>
        <taxon>eudicotyledons</taxon>
        <taxon>Gunneridae</taxon>
        <taxon>Pentapetalae</taxon>
        <taxon>asterids</taxon>
        <taxon>lamiids</taxon>
        <taxon>Lamiales</taxon>
        <taxon>Orobanchaceae</taxon>
        <taxon>Pedicularideae</taxon>
        <taxon>Castillejinae</taxon>
        <taxon>Castilleja</taxon>
    </lineage>
</organism>
<dbReference type="AlphaFoldDB" id="A0ABD3EMU1"/>
<proteinExistence type="predicted"/>